<dbReference type="Gene3D" id="3.90.105.10">
    <property type="entry name" value="Molybdopterin biosynthesis moea protein, domain 2"/>
    <property type="match status" value="1"/>
</dbReference>
<evidence type="ECO:0000256" key="4">
    <source>
        <dbReference type="ARBA" id="ARBA00022898"/>
    </source>
</evidence>
<dbReference type="PANTHER" id="PTHR43277:SF3">
    <property type="entry name" value="DECARBOXYLASE, PUTATIVE-RELATED"/>
    <property type="match status" value="1"/>
</dbReference>
<keyword evidence="8" id="KW-1185">Reference proteome</keyword>
<reference evidence="7 8" key="1">
    <citation type="submission" date="2017-01" db="EMBL/GenBank/DDBJ databases">
        <title>Genome analysis of Paenibacillus selenitrireducens ES3-24.</title>
        <authorList>
            <person name="Xu D."/>
            <person name="Yao R."/>
            <person name="Zheng S."/>
        </authorList>
    </citation>
    <scope>NUCLEOTIDE SEQUENCE [LARGE SCALE GENOMIC DNA]</scope>
    <source>
        <strain evidence="7 8">ES3-24</strain>
    </source>
</reference>
<dbReference type="AlphaFoldDB" id="A0A1T2X0W3"/>
<dbReference type="SUPFAM" id="SSF55904">
    <property type="entry name" value="Ornithine decarboxylase C-terminal domain"/>
    <property type="match status" value="1"/>
</dbReference>
<evidence type="ECO:0000313" key="7">
    <source>
        <dbReference type="EMBL" id="OPA73213.1"/>
    </source>
</evidence>
<dbReference type="STRING" id="1324314.BVG16_30165"/>
<dbReference type="Pfam" id="PF01276">
    <property type="entry name" value="OKR_DC_1"/>
    <property type="match status" value="1"/>
</dbReference>
<dbReference type="InterPro" id="IPR015424">
    <property type="entry name" value="PyrdxlP-dep_Trfase"/>
</dbReference>
<dbReference type="InterPro" id="IPR015421">
    <property type="entry name" value="PyrdxlP-dep_Trfase_major"/>
</dbReference>
<keyword evidence="4" id="KW-0663">Pyridoxal phosphate</keyword>
<dbReference type="InterPro" id="IPR008286">
    <property type="entry name" value="Prn/Lys/Arg_de-COase_C"/>
</dbReference>
<keyword evidence="3" id="KW-0210">Decarboxylase</keyword>
<dbReference type="PROSITE" id="PS00703">
    <property type="entry name" value="OKR_DC_1"/>
    <property type="match status" value="1"/>
</dbReference>
<dbReference type="SUPFAM" id="SSF53383">
    <property type="entry name" value="PLP-dependent transferases"/>
    <property type="match status" value="1"/>
</dbReference>
<dbReference type="OrthoDB" id="9815233at2"/>
<comment type="similarity">
    <text evidence="2">Belongs to the Orn/Lys/Arg decarboxylase class-I family.</text>
</comment>
<keyword evidence="5" id="KW-0456">Lyase</keyword>
<comment type="cofactor">
    <cofactor evidence="1">
        <name>pyridoxal 5'-phosphate</name>
        <dbReference type="ChEBI" id="CHEBI:597326"/>
    </cofactor>
</comment>
<dbReference type="Pfam" id="PF03711">
    <property type="entry name" value="OKR_DC_1_C"/>
    <property type="match status" value="1"/>
</dbReference>
<name>A0A1T2X0W3_9BACL</name>
<proteinExistence type="inferred from homology"/>
<dbReference type="GO" id="GO:0016831">
    <property type="term" value="F:carboxy-lyase activity"/>
    <property type="evidence" value="ECO:0007669"/>
    <property type="project" value="UniProtKB-KW"/>
</dbReference>
<dbReference type="Proteomes" id="UP000190188">
    <property type="component" value="Unassembled WGS sequence"/>
</dbReference>
<evidence type="ECO:0000313" key="8">
    <source>
        <dbReference type="Proteomes" id="UP000190188"/>
    </source>
</evidence>
<dbReference type="InterPro" id="IPR052357">
    <property type="entry name" value="Orn_Lys_Arg_decarboxylase-I"/>
</dbReference>
<evidence type="ECO:0000256" key="3">
    <source>
        <dbReference type="ARBA" id="ARBA00022793"/>
    </source>
</evidence>
<feature type="domain" description="Orn/Lys/Arg decarboxylases family 1 pyridoxal-P attachment site" evidence="6">
    <location>
        <begin position="236"/>
        <end position="250"/>
    </location>
</feature>
<sequence length="523" mass="58014">MPQLDRERAPLYEMLLEYSKHNNRTFHVPGHKNGQVYEKDPINRDPYDEMRWEHHKLREMMTLDVTEITGTDDLHHPEGVIQDAQMLAADCFGAEETHFLVNGSTVGNIALILTCCTEPGDVLIVQRNVHKSILHGLMLAGTRAVFVTPQLDAHSGLPTAPSTEAIAEALQRYPAAKGVLLCSPNYYGMGVDLRALVRVVHEHGLPLLVDEAHGAHYGLHPDLPESALQCGVDGVVQSTHKMLSSLTQSAMLHVQGPRIDRAMLKQRLTMLQSSSPSYLLMGSLDVSRRWVHVQGEEAFRRGLEAVTWLRLKLKELHAFEVVSYAAESNESKAAYTTLDPFKITVSDRTGSLTGYQLQEQLESYGCIPEMSDLRHVVLVFTLGSTMEDAHALYEAFEQIQHMLIAGSGNAESGNEIEEHIASNFINITSNAPVAAHISQPIGFDMKPMSADDWEVVPLADACDRYIAEMVIPYPPGIPLLYPGEQITDEVLHILKQLADQGAKCQGVQDAKLQTLRVLLKLMK</sequence>
<dbReference type="InterPro" id="IPR000310">
    <property type="entry name" value="Orn/Lys/Arg_deCO2ase_major_dom"/>
</dbReference>
<dbReference type="RefSeq" id="WP_078502911.1">
    <property type="nucleotide sequence ID" value="NZ_MSZX01000021.1"/>
</dbReference>
<comment type="caution">
    <text evidence="7">The sequence shown here is derived from an EMBL/GenBank/DDBJ whole genome shotgun (WGS) entry which is preliminary data.</text>
</comment>
<evidence type="ECO:0000256" key="1">
    <source>
        <dbReference type="ARBA" id="ARBA00001933"/>
    </source>
</evidence>
<protein>
    <submittedName>
        <fullName evidence="7">Amino acid decarboxylase</fullName>
    </submittedName>
</protein>
<dbReference type="EMBL" id="MSZX01000021">
    <property type="protein sequence ID" value="OPA73213.1"/>
    <property type="molecule type" value="Genomic_DNA"/>
</dbReference>
<dbReference type="PANTHER" id="PTHR43277">
    <property type="entry name" value="ARGININE DECARBOXYLASE"/>
    <property type="match status" value="1"/>
</dbReference>
<accession>A0A1T2X0W3</accession>
<evidence type="ECO:0000256" key="5">
    <source>
        <dbReference type="ARBA" id="ARBA00023239"/>
    </source>
</evidence>
<gene>
    <name evidence="7" type="ORF">BVG16_30165</name>
</gene>
<evidence type="ECO:0000256" key="2">
    <source>
        <dbReference type="ARBA" id="ARBA00010671"/>
    </source>
</evidence>
<organism evidence="7 8">
    <name type="scientific">Paenibacillus selenitireducens</name>
    <dbReference type="NCBI Taxonomy" id="1324314"/>
    <lineage>
        <taxon>Bacteria</taxon>
        <taxon>Bacillati</taxon>
        <taxon>Bacillota</taxon>
        <taxon>Bacilli</taxon>
        <taxon>Bacillales</taxon>
        <taxon>Paenibacillaceae</taxon>
        <taxon>Paenibacillus</taxon>
    </lineage>
</organism>
<dbReference type="Gene3D" id="3.40.640.10">
    <property type="entry name" value="Type I PLP-dependent aspartate aminotransferase-like (Major domain)"/>
    <property type="match status" value="1"/>
</dbReference>
<evidence type="ECO:0000259" key="6">
    <source>
        <dbReference type="PROSITE" id="PS00703"/>
    </source>
</evidence>
<dbReference type="InterPro" id="IPR036633">
    <property type="entry name" value="Prn/Lys/Arg_de-COase_C_sf"/>
</dbReference>